<accession>A0A0G0ZFI3</accession>
<reference evidence="2 3" key="1">
    <citation type="journal article" date="2015" name="Nature">
        <title>rRNA introns, odd ribosomes, and small enigmatic genomes across a large radiation of phyla.</title>
        <authorList>
            <person name="Brown C.T."/>
            <person name="Hug L.A."/>
            <person name="Thomas B.C."/>
            <person name="Sharon I."/>
            <person name="Castelle C.J."/>
            <person name="Singh A."/>
            <person name="Wilkins M.J."/>
            <person name="Williams K.H."/>
            <person name="Banfield J.F."/>
        </authorList>
    </citation>
    <scope>NUCLEOTIDE SEQUENCE [LARGE SCALE GENOMIC DNA]</scope>
</reference>
<evidence type="ECO:0000256" key="1">
    <source>
        <dbReference type="SAM" id="Phobius"/>
    </source>
</evidence>
<feature type="transmembrane region" description="Helical" evidence="1">
    <location>
        <begin position="7"/>
        <end position="25"/>
    </location>
</feature>
<dbReference type="Proteomes" id="UP000034704">
    <property type="component" value="Unassembled WGS sequence"/>
</dbReference>
<comment type="caution">
    <text evidence="2">The sequence shown here is derived from an EMBL/GenBank/DDBJ whole genome shotgun (WGS) entry which is preliminary data.</text>
</comment>
<organism evidence="2 3">
    <name type="scientific">Candidatus Nomurabacteria bacterium GW2011_GWC2_42_20</name>
    <dbReference type="NCBI Taxonomy" id="1618756"/>
    <lineage>
        <taxon>Bacteria</taxon>
        <taxon>Candidatus Nomuraibacteriota</taxon>
    </lineage>
</organism>
<proteinExistence type="predicted"/>
<keyword evidence="1" id="KW-0472">Membrane</keyword>
<evidence type="ECO:0000313" key="3">
    <source>
        <dbReference type="Proteomes" id="UP000034704"/>
    </source>
</evidence>
<feature type="transmembrane region" description="Helical" evidence="1">
    <location>
        <begin position="31"/>
        <end position="48"/>
    </location>
</feature>
<evidence type="ECO:0000313" key="2">
    <source>
        <dbReference type="EMBL" id="KKS47477.1"/>
    </source>
</evidence>
<sequence length="69" mass="7927">MNKPFTVWNLIWGAIALAVILFSVSDNSTDWNQIIPIVAPLIIVYFFIDKKLNRIENKIETLPKKISVL</sequence>
<keyword evidence="1" id="KW-0812">Transmembrane</keyword>
<gene>
    <name evidence="2" type="ORF">UV12_C0007G0017</name>
</gene>
<protein>
    <submittedName>
        <fullName evidence="2">Uncharacterized protein</fullName>
    </submittedName>
</protein>
<dbReference type="AlphaFoldDB" id="A0A0G0ZFI3"/>
<dbReference type="EMBL" id="LCDG01000007">
    <property type="protein sequence ID" value="KKS47477.1"/>
    <property type="molecule type" value="Genomic_DNA"/>
</dbReference>
<name>A0A0G0ZFI3_9BACT</name>
<keyword evidence="1" id="KW-1133">Transmembrane helix</keyword>